<dbReference type="Proteomes" id="UP000299102">
    <property type="component" value="Unassembled WGS sequence"/>
</dbReference>
<gene>
    <name evidence="1" type="ORF">EVAR_102313_1</name>
</gene>
<comment type="caution">
    <text evidence="1">The sequence shown here is derived from an EMBL/GenBank/DDBJ whole genome shotgun (WGS) entry which is preliminary data.</text>
</comment>
<dbReference type="AlphaFoldDB" id="A0A4C1WJP1"/>
<sequence length="110" mass="12674">MSVHENAAISSSNLQKHITEVEKWTWRIKANQSKSAHVTFTLRKGRLSANYTKRRTDPTVTLLSTWGRKHSNIVCAIGRCLGEHDDARRYPTDVHANEQLTQRESDRMSR</sequence>
<proteinExistence type="predicted"/>
<organism evidence="1 2">
    <name type="scientific">Eumeta variegata</name>
    <name type="common">Bagworm moth</name>
    <name type="synonym">Eumeta japonica</name>
    <dbReference type="NCBI Taxonomy" id="151549"/>
    <lineage>
        <taxon>Eukaryota</taxon>
        <taxon>Metazoa</taxon>
        <taxon>Ecdysozoa</taxon>
        <taxon>Arthropoda</taxon>
        <taxon>Hexapoda</taxon>
        <taxon>Insecta</taxon>
        <taxon>Pterygota</taxon>
        <taxon>Neoptera</taxon>
        <taxon>Endopterygota</taxon>
        <taxon>Lepidoptera</taxon>
        <taxon>Glossata</taxon>
        <taxon>Ditrysia</taxon>
        <taxon>Tineoidea</taxon>
        <taxon>Psychidae</taxon>
        <taxon>Oiketicinae</taxon>
        <taxon>Eumeta</taxon>
    </lineage>
</organism>
<dbReference type="OrthoDB" id="415068at2759"/>
<evidence type="ECO:0000313" key="2">
    <source>
        <dbReference type="Proteomes" id="UP000299102"/>
    </source>
</evidence>
<accession>A0A4C1WJP1</accession>
<protein>
    <submittedName>
        <fullName evidence="1">Uncharacterized protein</fullName>
    </submittedName>
</protein>
<dbReference type="EMBL" id="BGZK01000563">
    <property type="protein sequence ID" value="GBP50344.1"/>
    <property type="molecule type" value="Genomic_DNA"/>
</dbReference>
<name>A0A4C1WJP1_EUMVA</name>
<reference evidence="1 2" key="1">
    <citation type="journal article" date="2019" name="Commun. Biol.">
        <title>The bagworm genome reveals a unique fibroin gene that provides high tensile strength.</title>
        <authorList>
            <person name="Kono N."/>
            <person name="Nakamura H."/>
            <person name="Ohtoshi R."/>
            <person name="Tomita M."/>
            <person name="Numata K."/>
            <person name="Arakawa K."/>
        </authorList>
    </citation>
    <scope>NUCLEOTIDE SEQUENCE [LARGE SCALE GENOMIC DNA]</scope>
</reference>
<keyword evidence="2" id="KW-1185">Reference proteome</keyword>
<evidence type="ECO:0000313" key="1">
    <source>
        <dbReference type="EMBL" id="GBP50344.1"/>
    </source>
</evidence>